<comment type="caution">
    <text evidence="3">The sequence shown here is derived from an EMBL/GenBank/DDBJ whole genome shotgun (WGS) entry which is preliminary data.</text>
</comment>
<dbReference type="SUPFAM" id="SSF49785">
    <property type="entry name" value="Galactose-binding domain-like"/>
    <property type="match status" value="1"/>
</dbReference>
<organism evidence="3 4">
    <name type="scientific">Natranaerovirga hydrolytica</name>
    <dbReference type="NCBI Taxonomy" id="680378"/>
    <lineage>
        <taxon>Bacteria</taxon>
        <taxon>Bacillati</taxon>
        <taxon>Bacillota</taxon>
        <taxon>Clostridia</taxon>
        <taxon>Lachnospirales</taxon>
        <taxon>Natranaerovirgaceae</taxon>
        <taxon>Natranaerovirga</taxon>
    </lineage>
</organism>
<evidence type="ECO:0000313" key="3">
    <source>
        <dbReference type="EMBL" id="TCK98427.1"/>
    </source>
</evidence>
<protein>
    <submittedName>
        <fullName evidence="3">S-layer family protein</fullName>
    </submittedName>
</protein>
<evidence type="ECO:0000259" key="2">
    <source>
        <dbReference type="PROSITE" id="PS51272"/>
    </source>
</evidence>
<dbReference type="InterPro" id="IPR013783">
    <property type="entry name" value="Ig-like_fold"/>
</dbReference>
<sequence length="1055" mass="118299">MKRRCRFNLTILLIITLLIATVVNPINGMMTSVSARSFTNIIEQNSHIIGDEVTYHWYDMIFNNKPEKVHYVEFDLNKNPNLELQVVKSYGHVYGFERLSNAAISRNYNGNRVIAGINGDFYHTVTGIPVGLFINQGELISSPPTDWYAFGIKSNNEVIAGKSPKMSSKLILEDSIVNITHINRLPLESHSLILFNNDFYTSTKTSGERDEYIFEIVEESLYEETLNSEDEIEATEEIEDELTSDELDEETNTKQILLQLVGKRENANNTPIKENQIVLSAIGQYKEQLATIEIDDYVMVYTELEEKWQDVTMAIGGQELIVSNGQVTSNSTTALHPRSAIGVTEEGKIIMLQVDGRSRGISEGVTLKELGTMMKDLGAVNAINLDGGGSATMVARLPGEKSPTVLNNPSDGSERRVANNILLVDKSLDGEASMFYIHQDRVNILVGNEYQYTYTPLDNSYYPVDYDGEVLWSVDNDLGKIDANGKFIASMDHAGEGQIWALSDEIYGSTPVEVVADLTHLRLNSDQELWLGSNGTRQFEATALRNGEKILASNDSFEWIVEGDIGTIDENGFFKGTQYANEKGTVIARYTNPINGNIIESTVKVTVGRDPIDLEDFETDILEKWKVSGINYKQVAISEETNAKYVKSGNQSLRLDYDFTETSGTSGVYVEPKDNQMITLEGYPTKIGMWVYGDGSGNWLRTQLRDGNNNIFNIDFVDSSTGIDFEGWKYLEAEIPQGKTLPLKMDTLIRYMGINDNGKNKGSLFIDDIRVLYGDEVESTLPEILNYYPFHNQLIESEVQEIYAYVENVESSTIKLYVNNNLVEHQYNPENGLVSYQLDRPLEDGTYNINLSITDDENNETKMEWTFTVKKSDQIHFTDVPKDFWAQQAILELANKGIVSGKGNNLFAPLDNITRAEVATLVVRLFELTGTENALEFNDLTGDEWYANYVDIATSNGIVSGYEDGTFRGDDLITRQELSVMVHNALKITNQELSNNPDKESLLDTDEISGFAVEAVEALYKADVINGYPDKTFKPVNNALRAETAVIIYNILNEM</sequence>
<evidence type="ECO:0000313" key="4">
    <source>
        <dbReference type="Proteomes" id="UP000294545"/>
    </source>
</evidence>
<accession>A0A4R1MYP5</accession>
<gene>
    <name evidence="3" type="ORF">EDC19_0847</name>
</gene>
<keyword evidence="4" id="KW-1185">Reference proteome</keyword>
<proteinExistence type="predicted"/>
<dbReference type="PANTHER" id="PTHR40446">
    <property type="entry name" value="N-ACETYLGLUCOSAMINE-1-PHOSPHODIESTER ALPHA-N-ACETYLGLUCOSAMINIDASE"/>
    <property type="match status" value="1"/>
</dbReference>
<dbReference type="EMBL" id="SMGQ01000011">
    <property type="protein sequence ID" value="TCK98427.1"/>
    <property type="molecule type" value="Genomic_DNA"/>
</dbReference>
<dbReference type="Proteomes" id="UP000294545">
    <property type="component" value="Unassembled WGS sequence"/>
</dbReference>
<dbReference type="RefSeq" id="WP_165868498.1">
    <property type="nucleotide sequence ID" value="NZ_SMGQ01000011.1"/>
</dbReference>
<reference evidence="3 4" key="1">
    <citation type="submission" date="2019-03" db="EMBL/GenBank/DDBJ databases">
        <title>Genomic Encyclopedia of Type Strains, Phase IV (KMG-IV): sequencing the most valuable type-strain genomes for metagenomic binning, comparative biology and taxonomic classification.</title>
        <authorList>
            <person name="Goeker M."/>
        </authorList>
    </citation>
    <scope>NUCLEOTIDE SEQUENCE [LARGE SCALE GENOMIC DNA]</scope>
    <source>
        <strain evidence="3 4">DSM 24176</strain>
    </source>
</reference>
<dbReference type="PROSITE" id="PS51272">
    <property type="entry name" value="SLH"/>
    <property type="match status" value="3"/>
</dbReference>
<feature type="domain" description="SLH" evidence="2">
    <location>
        <begin position="937"/>
        <end position="996"/>
    </location>
</feature>
<dbReference type="Pfam" id="PF00395">
    <property type="entry name" value="SLH"/>
    <property type="match status" value="3"/>
</dbReference>
<dbReference type="Pfam" id="PF09992">
    <property type="entry name" value="NAGPA"/>
    <property type="match status" value="1"/>
</dbReference>
<feature type="domain" description="SLH" evidence="2">
    <location>
        <begin position="873"/>
        <end position="936"/>
    </location>
</feature>
<dbReference type="PANTHER" id="PTHR40446:SF2">
    <property type="entry name" value="N-ACETYLGLUCOSAMINE-1-PHOSPHODIESTER ALPHA-N-ACETYLGLUCOSAMINIDASE"/>
    <property type="match status" value="1"/>
</dbReference>
<evidence type="ECO:0000256" key="1">
    <source>
        <dbReference type="ARBA" id="ARBA00022737"/>
    </source>
</evidence>
<dbReference type="AlphaFoldDB" id="A0A4R1MYP5"/>
<dbReference type="InterPro" id="IPR018711">
    <property type="entry name" value="NAGPA"/>
</dbReference>
<keyword evidence="1" id="KW-0677">Repeat</keyword>
<dbReference type="Gene3D" id="2.60.120.430">
    <property type="entry name" value="Galactose-binding lectin"/>
    <property type="match status" value="1"/>
</dbReference>
<dbReference type="Gene3D" id="2.60.40.10">
    <property type="entry name" value="Immunoglobulins"/>
    <property type="match status" value="1"/>
</dbReference>
<name>A0A4R1MYP5_9FIRM</name>
<dbReference type="InterPro" id="IPR008979">
    <property type="entry name" value="Galactose-bd-like_sf"/>
</dbReference>
<feature type="domain" description="SLH" evidence="2">
    <location>
        <begin position="999"/>
        <end position="1055"/>
    </location>
</feature>
<dbReference type="InterPro" id="IPR001119">
    <property type="entry name" value="SLH_dom"/>
</dbReference>